<dbReference type="Gene3D" id="1.25.40.10">
    <property type="entry name" value="Tetratricopeptide repeat domain"/>
    <property type="match status" value="1"/>
</dbReference>
<evidence type="ECO:0008006" key="4">
    <source>
        <dbReference type="Google" id="ProtNLM"/>
    </source>
</evidence>
<gene>
    <name evidence="2" type="ORF">KDA82_20900</name>
</gene>
<keyword evidence="1" id="KW-0812">Transmembrane</keyword>
<evidence type="ECO:0000313" key="3">
    <source>
        <dbReference type="Proteomes" id="UP000675554"/>
    </source>
</evidence>
<dbReference type="AlphaFoldDB" id="A0A8T4IVF8"/>
<feature type="transmembrane region" description="Helical" evidence="1">
    <location>
        <begin position="287"/>
        <end position="307"/>
    </location>
</feature>
<evidence type="ECO:0000313" key="2">
    <source>
        <dbReference type="EMBL" id="MBR7675430.1"/>
    </source>
</evidence>
<keyword evidence="3" id="KW-1185">Reference proteome</keyword>
<proteinExistence type="predicted"/>
<dbReference type="InterPro" id="IPR011990">
    <property type="entry name" value="TPR-like_helical_dom_sf"/>
</dbReference>
<comment type="caution">
    <text evidence="2">The sequence shown here is derived from an EMBL/GenBank/DDBJ whole genome shotgun (WGS) entry which is preliminary data.</text>
</comment>
<accession>A0A8T4IVF8</accession>
<organism evidence="2 3">
    <name type="scientific">Streptomyces daliensis</name>
    <dbReference type="NCBI Taxonomy" id="299421"/>
    <lineage>
        <taxon>Bacteria</taxon>
        <taxon>Bacillati</taxon>
        <taxon>Actinomycetota</taxon>
        <taxon>Actinomycetes</taxon>
        <taxon>Kitasatosporales</taxon>
        <taxon>Streptomycetaceae</taxon>
        <taxon>Streptomyces</taxon>
    </lineage>
</organism>
<keyword evidence="1" id="KW-0472">Membrane</keyword>
<dbReference type="Proteomes" id="UP000675554">
    <property type="component" value="Unassembled WGS sequence"/>
</dbReference>
<name>A0A8T4IVF8_9ACTN</name>
<protein>
    <recommendedName>
        <fullName evidence="4">Tetratricopeptide repeat protein</fullName>
    </recommendedName>
</protein>
<feature type="transmembrane region" description="Helical" evidence="1">
    <location>
        <begin position="314"/>
        <end position="331"/>
    </location>
</feature>
<evidence type="ECO:0000256" key="1">
    <source>
        <dbReference type="SAM" id="Phobius"/>
    </source>
</evidence>
<keyword evidence="1" id="KW-1133">Transmembrane helix</keyword>
<dbReference type="EMBL" id="JAGSMN010000479">
    <property type="protein sequence ID" value="MBR7675430.1"/>
    <property type="molecule type" value="Genomic_DNA"/>
</dbReference>
<sequence length="337" mass="38651">MTRQPSYTDREQVESALASLPNTTAPSFLQEIRRVIDRTNDAEQIFRLICEDRSRPRDIRFAALYAALLRLRREERLTDYAELTDRHEEEFGNEPYFHTFRAVILRLEGNLTGLLQAIEHSREAARLLPGVPGVQHQVAEFIVEYMERRENKPQPNELKEAEELVDRSITLTNGRVAHYFETKARILCLNNDFETARGLVRRAIELEPREGHDYLRRISQYQTTRVKIDVFAQRADWLKDRDDFRRELGQFRTQQLELLGLLAGIVAFVASTANIASQVTGSSGVRLVTAMTGALILVFSSFFWMSGGRDWRKYALSASLGALLLAVGLMAPDWLVH</sequence>
<feature type="transmembrane region" description="Helical" evidence="1">
    <location>
        <begin position="256"/>
        <end position="275"/>
    </location>
</feature>
<reference evidence="2" key="1">
    <citation type="submission" date="2021-04" db="EMBL/GenBank/DDBJ databases">
        <title>Sequencing of actinobacteria type strains.</title>
        <authorList>
            <person name="Nguyen G.-S."/>
            <person name="Wentzel A."/>
        </authorList>
    </citation>
    <scope>NUCLEOTIDE SEQUENCE</scope>
    <source>
        <strain evidence="2">DSM 42095</strain>
    </source>
</reference>